<keyword evidence="2" id="KW-0689">Ribosomal protein</keyword>
<evidence type="ECO:0008006" key="7">
    <source>
        <dbReference type="Google" id="ProtNLM"/>
    </source>
</evidence>
<dbReference type="FunFam" id="1.10.8.50:FF:000001">
    <property type="entry name" value="30S ribosomal protein S13"/>
    <property type="match status" value="1"/>
</dbReference>
<name>A0A804M2J8_MAIZE</name>
<dbReference type="PANTHER" id="PTHR10871">
    <property type="entry name" value="30S RIBOSOMAL PROTEIN S13/40S RIBOSOMAL PROTEIN S18"/>
    <property type="match status" value="1"/>
</dbReference>
<evidence type="ECO:0000313" key="4">
    <source>
        <dbReference type="EnsemblPlants" id="Zm00001eb054380_P003"/>
    </source>
</evidence>
<evidence type="ECO:0000313" key="5">
    <source>
        <dbReference type="Proteomes" id="UP000007305"/>
    </source>
</evidence>
<dbReference type="GO" id="GO:0006412">
    <property type="term" value="P:translation"/>
    <property type="evidence" value="ECO:0007669"/>
    <property type="project" value="InterPro"/>
</dbReference>
<dbReference type="Gramene" id="Zm00001eb054380_T003">
    <property type="protein sequence ID" value="Zm00001eb054380_P003"/>
    <property type="gene ID" value="Zm00001eb054380"/>
</dbReference>
<proteinExistence type="evidence at protein level"/>
<dbReference type="GO" id="GO:0005840">
    <property type="term" value="C:ribosome"/>
    <property type="evidence" value="ECO:0007669"/>
    <property type="project" value="UniProtKB-KW"/>
</dbReference>
<dbReference type="EnsemblPlants" id="Zm00001eb054380_T003">
    <property type="protein sequence ID" value="Zm00001eb054380_P003"/>
    <property type="gene ID" value="Zm00001eb054380"/>
</dbReference>
<keyword evidence="3" id="KW-0687">Ribonucleoprotein</keyword>
<dbReference type="InterPro" id="IPR001892">
    <property type="entry name" value="Ribosomal_uS13"/>
</dbReference>
<keyword evidence="6" id="KW-1267">Proteomics identification</keyword>
<evidence type="ECO:0000256" key="2">
    <source>
        <dbReference type="ARBA" id="ARBA00022980"/>
    </source>
</evidence>
<dbReference type="Proteomes" id="UP000007305">
    <property type="component" value="Chromosome 1"/>
</dbReference>
<dbReference type="Pfam" id="PF00416">
    <property type="entry name" value="Ribosomal_S13"/>
    <property type="match status" value="2"/>
</dbReference>
<evidence type="ECO:0000256" key="3">
    <source>
        <dbReference type="ARBA" id="ARBA00023274"/>
    </source>
</evidence>
<dbReference type="InterPro" id="IPR010979">
    <property type="entry name" value="Ribosomal_uS13-like_H2TH"/>
</dbReference>
<sequence>MATLSMVSVPIAPSSLSLSTRGRSSSASFPAKKGGIGHGGLRIECIRIGGVEIPNHKRVEYSLQYIHGIGRSRSRQILLDLNFDNKITKDLSEEEVITLRKEKRFNRVAIERLKEIRCYKGIRHKLGLPVRGQRTKNNCRTLKGKRASVAKKKSPASQDE</sequence>
<dbReference type="HAMAP" id="MF_01315">
    <property type="entry name" value="Ribosomal_uS13"/>
    <property type="match status" value="1"/>
</dbReference>
<dbReference type="Gene3D" id="1.10.8.50">
    <property type="match status" value="1"/>
</dbReference>
<evidence type="ECO:0000256" key="1">
    <source>
        <dbReference type="ARBA" id="ARBA00008080"/>
    </source>
</evidence>
<dbReference type="InterPro" id="IPR018269">
    <property type="entry name" value="Ribosomal_uS13_CS"/>
</dbReference>
<gene>
    <name evidence="4" type="primary">LOC100283244</name>
</gene>
<reference evidence="4" key="3">
    <citation type="submission" date="2021-05" db="UniProtKB">
        <authorList>
            <consortium name="EnsemblPlants"/>
        </authorList>
    </citation>
    <scope>IDENTIFICATION</scope>
    <source>
        <strain evidence="4">cv. B73</strain>
    </source>
</reference>
<evidence type="ECO:0007829" key="6">
    <source>
        <dbReference type="PeptideAtlas" id="A0A804M2J8"/>
    </source>
</evidence>
<organism evidence="4 5">
    <name type="scientific">Zea mays</name>
    <name type="common">Maize</name>
    <dbReference type="NCBI Taxonomy" id="4577"/>
    <lineage>
        <taxon>Eukaryota</taxon>
        <taxon>Viridiplantae</taxon>
        <taxon>Streptophyta</taxon>
        <taxon>Embryophyta</taxon>
        <taxon>Tracheophyta</taxon>
        <taxon>Spermatophyta</taxon>
        <taxon>Magnoliopsida</taxon>
        <taxon>Liliopsida</taxon>
        <taxon>Poales</taxon>
        <taxon>Poaceae</taxon>
        <taxon>PACMAD clade</taxon>
        <taxon>Panicoideae</taxon>
        <taxon>Andropogonodae</taxon>
        <taxon>Andropogoneae</taxon>
        <taxon>Tripsacinae</taxon>
        <taxon>Zea</taxon>
    </lineage>
</organism>
<dbReference type="GO" id="GO:1990904">
    <property type="term" value="C:ribonucleoprotein complex"/>
    <property type="evidence" value="ECO:0007669"/>
    <property type="project" value="UniProtKB-KW"/>
</dbReference>
<reference evidence="4" key="2">
    <citation type="submission" date="2019-07" db="EMBL/GenBank/DDBJ databases">
        <authorList>
            <person name="Seetharam A."/>
            <person name="Woodhouse M."/>
            <person name="Cannon E."/>
        </authorList>
    </citation>
    <scope>NUCLEOTIDE SEQUENCE [LARGE SCALE GENOMIC DNA]</scope>
    <source>
        <strain evidence="4">cv. B73</strain>
    </source>
</reference>
<dbReference type="Gene3D" id="4.10.910.10">
    <property type="entry name" value="30s ribosomal protein s13, domain 2"/>
    <property type="match status" value="1"/>
</dbReference>
<dbReference type="PROSITE" id="PS50159">
    <property type="entry name" value="RIBOSOMAL_S13_2"/>
    <property type="match status" value="1"/>
</dbReference>
<protein>
    <recommendedName>
        <fullName evidence="7">30S ribosomal protein S13, chloroplastic</fullName>
    </recommendedName>
</protein>
<dbReference type="PANTHER" id="PTHR10871:SF1">
    <property type="entry name" value="SMALL RIBOSOMAL SUBUNIT PROTEIN US13M"/>
    <property type="match status" value="1"/>
</dbReference>
<dbReference type="PROSITE" id="PS00646">
    <property type="entry name" value="RIBOSOMAL_S13_1"/>
    <property type="match status" value="1"/>
</dbReference>
<dbReference type="GO" id="GO:0003735">
    <property type="term" value="F:structural constituent of ribosome"/>
    <property type="evidence" value="ECO:0007669"/>
    <property type="project" value="InterPro"/>
</dbReference>
<dbReference type="AlphaFoldDB" id="A0A804M2J8"/>
<reference evidence="5" key="1">
    <citation type="submission" date="2015-12" db="EMBL/GenBank/DDBJ databases">
        <title>Update maize B73 reference genome by single molecule sequencing technologies.</title>
        <authorList>
            <consortium name="Maize Genome Sequencing Project"/>
            <person name="Ware D."/>
        </authorList>
    </citation>
    <scope>NUCLEOTIDE SEQUENCE [LARGE SCALE GENOMIC DNA]</scope>
    <source>
        <strain evidence="5">cv. B73</strain>
    </source>
</reference>
<keyword evidence="5" id="KW-1185">Reference proteome</keyword>
<dbReference type="SUPFAM" id="SSF46946">
    <property type="entry name" value="S13-like H2TH domain"/>
    <property type="match status" value="1"/>
</dbReference>
<dbReference type="GO" id="GO:0003723">
    <property type="term" value="F:RNA binding"/>
    <property type="evidence" value="ECO:0007669"/>
    <property type="project" value="InterPro"/>
</dbReference>
<accession>A0A804M2J8</accession>
<dbReference type="InterPro" id="IPR027437">
    <property type="entry name" value="Rbsml_uS13_C"/>
</dbReference>
<comment type="similarity">
    <text evidence="1">Belongs to the universal ribosomal protein uS13 family.</text>
</comment>